<keyword evidence="4" id="KW-1185">Reference proteome</keyword>
<dbReference type="SUPFAM" id="SSF51735">
    <property type="entry name" value="NAD(P)-binding Rossmann-fold domains"/>
    <property type="match status" value="1"/>
</dbReference>
<dbReference type="Pfam" id="PF00107">
    <property type="entry name" value="ADH_zinc_N"/>
    <property type="match status" value="1"/>
</dbReference>
<evidence type="ECO:0000256" key="1">
    <source>
        <dbReference type="ARBA" id="ARBA00023002"/>
    </source>
</evidence>
<dbReference type="InterPro" id="IPR020843">
    <property type="entry name" value="ER"/>
</dbReference>
<evidence type="ECO:0000259" key="2">
    <source>
        <dbReference type="SMART" id="SM00829"/>
    </source>
</evidence>
<evidence type="ECO:0000313" key="3">
    <source>
        <dbReference type="EMBL" id="QOW19508.1"/>
    </source>
</evidence>
<dbReference type="InterPro" id="IPR013149">
    <property type="entry name" value="ADH-like_C"/>
</dbReference>
<dbReference type="CDD" id="cd05288">
    <property type="entry name" value="PGDH"/>
    <property type="match status" value="1"/>
</dbReference>
<dbReference type="Gene3D" id="3.90.180.10">
    <property type="entry name" value="Medium-chain alcohol dehydrogenases, catalytic domain"/>
    <property type="match status" value="1"/>
</dbReference>
<dbReference type="SMART" id="SM00829">
    <property type="entry name" value="PKS_ER"/>
    <property type="match status" value="1"/>
</dbReference>
<organism evidence="3 4">
    <name type="scientific">Novilysobacter ciconiae</name>
    <dbReference type="NCBI Taxonomy" id="2781022"/>
    <lineage>
        <taxon>Bacteria</taxon>
        <taxon>Pseudomonadati</taxon>
        <taxon>Pseudomonadota</taxon>
        <taxon>Gammaproteobacteria</taxon>
        <taxon>Lysobacterales</taxon>
        <taxon>Lysobacteraceae</taxon>
        <taxon>Novilysobacter</taxon>
    </lineage>
</organism>
<dbReference type="GO" id="GO:0016628">
    <property type="term" value="F:oxidoreductase activity, acting on the CH-CH group of donors, NAD or NADP as acceptor"/>
    <property type="evidence" value="ECO:0007669"/>
    <property type="project" value="InterPro"/>
</dbReference>
<reference evidence="3 4" key="1">
    <citation type="submission" date="2020-10" db="EMBL/GenBank/DDBJ databases">
        <title>complete genome sequencing of Lysobacter sp. H21R20.</title>
        <authorList>
            <person name="Bae J.-W."/>
            <person name="Lee S.-Y."/>
        </authorList>
    </citation>
    <scope>NUCLEOTIDE SEQUENCE [LARGE SCALE GENOMIC DNA]</scope>
    <source>
        <strain evidence="3 4">H21R20</strain>
    </source>
</reference>
<dbReference type="PANTHER" id="PTHR43205">
    <property type="entry name" value="PROSTAGLANDIN REDUCTASE"/>
    <property type="match status" value="1"/>
</dbReference>
<dbReference type="PANTHER" id="PTHR43205:SF7">
    <property type="entry name" value="PROSTAGLANDIN REDUCTASE 1"/>
    <property type="match status" value="1"/>
</dbReference>
<dbReference type="AlphaFoldDB" id="A0A7S6UFU1"/>
<dbReference type="InterPro" id="IPR045010">
    <property type="entry name" value="MDR_fam"/>
</dbReference>
<dbReference type="InterPro" id="IPR041694">
    <property type="entry name" value="ADH_N_2"/>
</dbReference>
<dbReference type="Proteomes" id="UP000594059">
    <property type="component" value="Chromosome"/>
</dbReference>
<dbReference type="FunFam" id="3.40.50.720:FF:000121">
    <property type="entry name" value="Prostaglandin reductase 2"/>
    <property type="match status" value="1"/>
</dbReference>
<dbReference type="EMBL" id="CP063656">
    <property type="protein sequence ID" value="QOW19508.1"/>
    <property type="molecule type" value="Genomic_DNA"/>
</dbReference>
<dbReference type="InterPro" id="IPR036291">
    <property type="entry name" value="NAD(P)-bd_dom_sf"/>
</dbReference>
<proteinExistence type="predicted"/>
<name>A0A7S6UFU1_9GAMM</name>
<feature type="domain" description="Enoyl reductase (ER)" evidence="2">
    <location>
        <begin position="18"/>
        <end position="331"/>
    </location>
</feature>
<accession>A0A7S6UFU1</accession>
<sequence length="335" mass="35331">MALPPTRQVVQVLRYPDGIPREQDFGMDRRPLAAPTAGEVVVRNHWLSLDPCLRPLLGGRYAIPRPERGAVVPGGAVGRVVESNAEHLGVGDWVVGDTGWCDYAVMSQDVLRRVDPDLAPPSTALGVLGIPGLTAWAGMHTIGRPQPGETVLVSTAAGAVGSVAGQLARRAGCRTVGIAGLEAKCMIAREAFGFDECVSHLSPGFAEDLRAACPDGIDVYFDNVGGPVLEAALSLLRPQARVVLCGLSSQYNQSGRPPGPNLGPVIAARATLQGLVVFDHLDRFDEFTNEVAPLVRDGSVQYRESVSDGLASAPTAFIAMMSGRNLGKSLVRLAE</sequence>
<dbReference type="Gene3D" id="3.40.50.720">
    <property type="entry name" value="NAD(P)-binding Rossmann-like Domain"/>
    <property type="match status" value="1"/>
</dbReference>
<dbReference type="Pfam" id="PF16884">
    <property type="entry name" value="ADH_N_2"/>
    <property type="match status" value="1"/>
</dbReference>
<gene>
    <name evidence="3" type="ORF">INQ41_13025</name>
</gene>
<keyword evidence="1" id="KW-0560">Oxidoreductase</keyword>
<evidence type="ECO:0000313" key="4">
    <source>
        <dbReference type="Proteomes" id="UP000594059"/>
    </source>
</evidence>
<dbReference type="RefSeq" id="WP_193985118.1">
    <property type="nucleotide sequence ID" value="NZ_CP063656.1"/>
</dbReference>
<dbReference type="InterPro" id="IPR011032">
    <property type="entry name" value="GroES-like_sf"/>
</dbReference>
<dbReference type="KEGG" id="lcic:INQ41_13025"/>
<dbReference type="SUPFAM" id="SSF50129">
    <property type="entry name" value="GroES-like"/>
    <property type="match status" value="1"/>
</dbReference>
<protein>
    <submittedName>
        <fullName evidence="3">NADP-dependent oxidoreductase</fullName>
    </submittedName>
</protein>